<dbReference type="Gene3D" id="1.20.1250.20">
    <property type="entry name" value="MFS general substrate transporter like domains"/>
    <property type="match status" value="2"/>
</dbReference>
<feature type="transmembrane region" description="Helical" evidence="8">
    <location>
        <begin position="357"/>
        <end position="380"/>
    </location>
</feature>
<dbReference type="GO" id="GO:0015149">
    <property type="term" value="F:hexose transmembrane transporter activity"/>
    <property type="evidence" value="ECO:0007669"/>
    <property type="project" value="TreeGrafter"/>
</dbReference>
<dbReference type="Pfam" id="PF00083">
    <property type="entry name" value="Sugar_tr"/>
    <property type="match status" value="1"/>
</dbReference>
<dbReference type="GeneID" id="28987101"/>
<dbReference type="PRINTS" id="PR00171">
    <property type="entry name" value="SUGRTRNSPORT"/>
</dbReference>
<feature type="transmembrane region" description="Helical" evidence="8">
    <location>
        <begin position="113"/>
        <end position="134"/>
    </location>
</feature>
<organism evidence="11 12">
    <name type="scientific">Cutaneotrichosporon oleaginosum</name>
    <dbReference type="NCBI Taxonomy" id="879819"/>
    <lineage>
        <taxon>Eukaryota</taxon>
        <taxon>Fungi</taxon>
        <taxon>Dikarya</taxon>
        <taxon>Basidiomycota</taxon>
        <taxon>Agaricomycotina</taxon>
        <taxon>Tremellomycetes</taxon>
        <taxon>Trichosporonales</taxon>
        <taxon>Trichosporonaceae</taxon>
        <taxon>Cutaneotrichosporon</taxon>
    </lineage>
</organism>
<dbReference type="GO" id="GO:0016020">
    <property type="term" value="C:membrane"/>
    <property type="evidence" value="ECO:0007669"/>
    <property type="project" value="UniProtKB-SubCell"/>
</dbReference>
<dbReference type="InterPro" id="IPR036259">
    <property type="entry name" value="MFS_trans_sf"/>
</dbReference>
<name>A0A0J0XSR5_9TREE</name>
<keyword evidence="3" id="KW-0813">Transport</keyword>
<reference evidence="11 12" key="1">
    <citation type="submission" date="2015-03" db="EMBL/GenBank/DDBJ databases">
        <title>Genomics and transcriptomics of the oil-accumulating basidiomycete yeast T. oleaginosus allow insights into substrate utilization and the diverse evolutionary trajectories of mating systems in fungi.</title>
        <authorList>
            <consortium name="DOE Joint Genome Institute"/>
            <person name="Kourist R."/>
            <person name="Kracht O."/>
            <person name="Bracharz F."/>
            <person name="Lipzen A."/>
            <person name="Nolan M."/>
            <person name="Ohm R."/>
            <person name="Grigoriev I."/>
            <person name="Sun S."/>
            <person name="Heitman J."/>
            <person name="Bruck T."/>
            <person name="Nowrousian M."/>
        </authorList>
    </citation>
    <scope>NUCLEOTIDE SEQUENCE [LARGE SCALE GENOMIC DNA]</scope>
    <source>
        <strain evidence="11 12">IBC0246</strain>
    </source>
</reference>
<feature type="domain" description="Major facilitator superfamily (MFS) profile" evidence="10">
    <location>
        <begin position="8"/>
        <end position="415"/>
    </location>
</feature>
<feature type="transmembrane region" description="Helical" evidence="8">
    <location>
        <begin position="146"/>
        <end position="166"/>
    </location>
</feature>
<dbReference type="InterPro" id="IPR003663">
    <property type="entry name" value="Sugar/inositol_transpt"/>
</dbReference>
<comment type="catalytic activity">
    <reaction evidence="7">
        <text>myo-inositol(out) + H(+)(out) = myo-inositol(in) + H(+)(in)</text>
        <dbReference type="Rhea" id="RHEA:60364"/>
        <dbReference type="ChEBI" id="CHEBI:15378"/>
        <dbReference type="ChEBI" id="CHEBI:17268"/>
    </reaction>
</comment>
<evidence type="ECO:0000256" key="6">
    <source>
        <dbReference type="ARBA" id="ARBA00023136"/>
    </source>
</evidence>
<evidence type="ECO:0000256" key="9">
    <source>
        <dbReference type="SAM" id="SignalP"/>
    </source>
</evidence>
<dbReference type="PANTHER" id="PTHR23503">
    <property type="entry name" value="SOLUTE CARRIER FAMILY 2"/>
    <property type="match status" value="1"/>
</dbReference>
<comment type="subcellular location">
    <subcellularLocation>
        <location evidence="1">Membrane</location>
        <topology evidence="1">Multi-pass membrane protein</topology>
    </subcellularLocation>
</comment>
<dbReference type="EMBL" id="KQ087189">
    <property type="protein sequence ID" value="KLT44146.1"/>
    <property type="molecule type" value="Genomic_DNA"/>
</dbReference>
<evidence type="ECO:0000256" key="4">
    <source>
        <dbReference type="ARBA" id="ARBA00022692"/>
    </source>
</evidence>
<keyword evidence="9" id="KW-0732">Signal</keyword>
<dbReference type="PANTHER" id="PTHR23503:SF8">
    <property type="entry name" value="FACILITATED GLUCOSE TRANSPORTER PROTEIN 1"/>
    <property type="match status" value="1"/>
</dbReference>
<keyword evidence="12" id="KW-1185">Reference proteome</keyword>
<evidence type="ECO:0000256" key="7">
    <source>
        <dbReference type="ARBA" id="ARBA00049119"/>
    </source>
</evidence>
<accession>A0A0J0XSR5</accession>
<feature type="transmembrane region" description="Helical" evidence="8">
    <location>
        <begin position="58"/>
        <end position="76"/>
    </location>
</feature>
<keyword evidence="6 8" id="KW-0472">Membrane</keyword>
<feature type="transmembrane region" description="Helical" evidence="8">
    <location>
        <begin position="320"/>
        <end position="345"/>
    </location>
</feature>
<dbReference type="Proteomes" id="UP000053611">
    <property type="component" value="Unassembled WGS sequence"/>
</dbReference>
<dbReference type="OrthoDB" id="4540492at2759"/>
<feature type="transmembrane region" description="Helical" evidence="8">
    <location>
        <begin position="392"/>
        <end position="414"/>
    </location>
</feature>
<keyword evidence="4 8" id="KW-0812">Transmembrane</keyword>
<proteinExistence type="inferred from homology"/>
<evidence type="ECO:0000259" key="10">
    <source>
        <dbReference type="PROSITE" id="PS50850"/>
    </source>
</evidence>
<dbReference type="AlphaFoldDB" id="A0A0J0XSR5"/>
<feature type="chain" id="PRO_5005246312" evidence="9">
    <location>
        <begin position="23"/>
        <end position="418"/>
    </location>
</feature>
<evidence type="ECO:0000313" key="11">
    <source>
        <dbReference type="EMBL" id="KLT44146.1"/>
    </source>
</evidence>
<keyword evidence="5 8" id="KW-1133">Transmembrane helix</keyword>
<sequence>MHAATALTAAWAALHTFQYGFAIAAMNGIQDVMVCPADPAPPLSSGLAPCVHMRRAELGLVVAVFTVGGLVGSLSSRAATAQRGQRGTLRLSALAILLGSGALALANSVSVMVIARIIVGLGCGLATTTVPIVLTDLAPRGKALGIANQLFIVFGILVAQALSFPFGGPGVWRLVPASAAGIAILQLAGSCLVHLPRDSAATGENEPLLDAEILTIHELFSSRDPQVKRGLPLILATQFFQQATGPSVVMYFSTTILSAVLPTSAKLIALAIVILKVPITLSPAFLMERVSTRRLLVLPTCIMVGAMFALAAGLNSGRGGLAVGGMAVFVTAFSVGLGPITWVVLGEVMPPRARPAASAVGLAVNWTTNFIVGSAFLPLQVMMGQHGHPGNIFYLFAGSCAAAVVAIRQGYVVYEASQ</sequence>
<dbReference type="InterPro" id="IPR005828">
    <property type="entry name" value="MFS_sugar_transport-like"/>
</dbReference>
<dbReference type="STRING" id="879819.A0A0J0XSR5"/>
<evidence type="ECO:0000256" key="2">
    <source>
        <dbReference type="ARBA" id="ARBA00010992"/>
    </source>
</evidence>
<feature type="transmembrane region" description="Helical" evidence="8">
    <location>
        <begin position="88"/>
        <end position="107"/>
    </location>
</feature>
<feature type="transmembrane region" description="Helical" evidence="8">
    <location>
        <begin position="248"/>
        <end position="275"/>
    </location>
</feature>
<comment type="similarity">
    <text evidence="2">Belongs to the major facilitator superfamily. Sugar transporter (TC 2.A.1.1) family.</text>
</comment>
<evidence type="ECO:0000313" key="12">
    <source>
        <dbReference type="Proteomes" id="UP000053611"/>
    </source>
</evidence>
<dbReference type="InterPro" id="IPR020846">
    <property type="entry name" value="MFS_dom"/>
</dbReference>
<feature type="signal peptide" evidence="9">
    <location>
        <begin position="1"/>
        <end position="22"/>
    </location>
</feature>
<dbReference type="InterPro" id="IPR045263">
    <property type="entry name" value="GLUT"/>
</dbReference>
<dbReference type="RefSeq" id="XP_018280637.1">
    <property type="nucleotide sequence ID" value="XM_018426498.1"/>
</dbReference>
<evidence type="ECO:0000256" key="3">
    <source>
        <dbReference type="ARBA" id="ARBA00022448"/>
    </source>
</evidence>
<gene>
    <name evidence="11" type="ORF">CC85DRAFT_326798</name>
</gene>
<evidence type="ECO:0000256" key="5">
    <source>
        <dbReference type="ARBA" id="ARBA00022989"/>
    </source>
</evidence>
<evidence type="ECO:0000256" key="1">
    <source>
        <dbReference type="ARBA" id="ARBA00004141"/>
    </source>
</evidence>
<evidence type="ECO:0000256" key="8">
    <source>
        <dbReference type="SAM" id="Phobius"/>
    </source>
</evidence>
<feature type="transmembrane region" description="Helical" evidence="8">
    <location>
        <begin position="295"/>
        <end position="314"/>
    </location>
</feature>
<dbReference type="PROSITE" id="PS50850">
    <property type="entry name" value="MFS"/>
    <property type="match status" value="1"/>
</dbReference>
<protein>
    <submittedName>
        <fullName evidence="11">Putative vacuolar membrane protein</fullName>
    </submittedName>
</protein>
<dbReference type="SUPFAM" id="SSF103473">
    <property type="entry name" value="MFS general substrate transporter"/>
    <property type="match status" value="1"/>
</dbReference>